<feature type="domain" description="DUF6589" evidence="2">
    <location>
        <begin position="437"/>
        <end position="892"/>
    </location>
</feature>
<sequence length="1034" mass="114498">MYSRFRVDNSPSLSSSPATAGPPLSNSARRKPLSTSKKRTLSHDENRPPTGIPATPTPAPKRLRTDPGPLAPLDNSFTLPLPCATPSVSSTSAEGVGTRRYLTIDDKLAIVFEAIKVKANWTFSEFIYYASKPPKKDSGSDGRSQPHAQAVSKFLKGETTHTPADVLHAWDTHPDGNVWASREEEKNDPLMYSLSLPYTEIKPVRAALSSYAAQKCVKKLTAEASKAVQANTGLHASAKKNSQHKLEWQEIGISTVEKVETLLKEYMPLAFGLMLKITGEESGVLETEGTAQIELRKRRPGTLVTTHALSSLLYKRNNEARLLPLSLGLLAFAYSTPVDLIAYCSRIGLMPAYTTISTALSRLATAQADAIKELGRDPKKAGFIQLDNVQNYLRVRDQRIGSTNTMNIGLAATYCELRNLNPIALDLEDKQRRVAKNERSRLTVMQLLSFIDTPHLNTVISLHWLRVLVDYIPELAHLKPEVSSLFRTRAKKLHIPPGATPVHPLSSCGKNETVTTELKDAMHDFLSQVGQVNGDYLRRLVLVGGDGLTFQRLMEVQRYLQFHPDNLASLAIVEPILAVWHTEWTDVSRIFEAHWDSSMSPDPSSLGHSAAVIGRPAPPNLKKVDYYPAIDLMYLVLEVRMLDCWRLQFANCTNIFKYFSDRAASDSLPSLSELEGAARELHQTYSTTRAIYFALGDTTAPSDWADSVPLGSTWSPKAKNSTTISPSACSEATDTLGRHVNGDRVLANSITFMRDALLSREISYAIAEGDAGRVYEIMKVLLFSFAGSSHTKYCTYLLEEVTRLELESSPELLDGILTATLVNLSGLDGSCTAGDIMQEYFNRLLEAIVEKKGINYGDKFARKIISPNLGHFARIKLNLRSGVRLTDRSTRHTAPHENPEVRKLFKTYQDHELHVRRPGRVYQESDKDDFTRGIVKLEAGRLQKWVFDTTHYRGLLNEGTTGDAVELTTIELESVDPDGDVDEDAGLGEGGLQTLGAAELINGRLVVETFSEDSICSAFDEYMAEIDQIIDECN</sequence>
<gene>
    <name evidence="3" type="ORF">EST38_g10859</name>
</gene>
<feature type="compositionally biased region" description="Polar residues" evidence="1">
    <location>
        <begin position="9"/>
        <end position="18"/>
    </location>
</feature>
<dbReference type="InterPro" id="IPR046496">
    <property type="entry name" value="DUF6589"/>
</dbReference>
<reference evidence="3 4" key="1">
    <citation type="submission" date="2019-01" db="EMBL/GenBank/DDBJ databases">
        <title>Draft genome sequence of Psathyrella aberdarensis IHI B618.</title>
        <authorList>
            <person name="Buettner E."/>
            <person name="Kellner H."/>
        </authorList>
    </citation>
    <scope>NUCLEOTIDE SEQUENCE [LARGE SCALE GENOMIC DNA]</scope>
    <source>
        <strain evidence="3 4">IHI B618</strain>
    </source>
</reference>
<dbReference type="Pfam" id="PF20231">
    <property type="entry name" value="DUF6589"/>
    <property type="match status" value="1"/>
</dbReference>
<organism evidence="3 4">
    <name type="scientific">Candolleomyces aberdarensis</name>
    <dbReference type="NCBI Taxonomy" id="2316362"/>
    <lineage>
        <taxon>Eukaryota</taxon>
        <taxon>Fungi</taxon>
        <taxon>Dikarya</taxon>
        <taxon>Basidiomycota</taxon>
        <taxon>Agaricomycotina</taxon>
        <taxon>Agaricomycetes</taxon>
        <taxon>Agaricomycetidae</taxon>
        <taxon>Agaricales</taxon>
        <taxon>Agaricineae</taxon>
        <taxon>Psathyrellaceae</taxon>
        <taxon>Candolleomyces</taxon>
    </lineage>
</organism>
<dbReference type="STRING" id="2316362.A0A4Q2D6B8"/>
<evidence type="ECO:0000259" key="2">
    <source>
        <dbReference type="Pfam" id="PF20231"/>
    </source>
</evidence>
<comment type="caution">
    <text evidence="3">The sequence shown here is derived from an EMBL/GenBank/DDBJ whole genome shotgun (WGS) entry which is preliminary data.</text>
</comment>
<dbReference type="OrthoDB" id="3033641at2759"/>
<feature type="region of interest" description="Disordered" evidence="1">
    <location>
        <begin position="1"/>
        <end position="75"/>
    </location>
</feature>
<dbReference type="EMBL" id="SDEE01000614">
    <property type="protein sequence ID" value="RXW14990.1"/>
    <property type="molecule type" value="Genomic_DNA"/>
</dbReference>
<dbReference type="AlphaFoldDB" id="A0A4Q2D6B8"/>
<name>A0A4Q2D6B8_9AGAR</name>
<evidence type="ECO:0000313" key="3">
    <source>
        <dbReference type="EMBL" id="RXW14990.1"/>
    </source>
</evidence>
<feature type="compositionally biased region" description="Basic residues" evidence="1">
    <location>
        <begin position="28"/>
        <end position="40"/>
    </location>
</feature>
<proteinExistence type="predicted"/>
<evidence type="ECO:0000313" key="4">
    <source>
        <dbReference type="Proteomes" id="UP000290288"/>
    </source>
</evidence>
<protein>
    <recommendedName>
        <fullName evidence="2">DUF6589 domain-containing protein</fullName>
    </recommendedName>
</protein>
<accession>A0A4Q2D6B8</accession>
<evidence type="ECO:0000256" key="1">
    <source>
        <dbReference type="SAM" id="MobiDB-lite"/>
    </source>
</evidence>
<keyword evidence="4" id="KW-1185">Reference proteome</keyword>
<dbReference type="Proteomes" id="UP000290288">
    <property type="component" value="Unassembled WGS sequence"/>
</dbReference>